<accession>A0A4S8EWE9</accession>
<proteinExistence type="predicted"/>
<name>A0A4S8EWE9_9BURK</name>
<evidence type="ECO:0000313" key="1">
    <source>
        <dbReference type="EMBL" id="THT99229.1"/>
    </source>
</evidence>
<dbReference type="RefSeq" id="WP_211343433.1">
    <property type="nucleotide sequence ID" value="NZ_STFG01000015.1"/>
</dbReference>
<dbReference type="SUPFAM" id="SSF51126">
    <property type="entry name" value="Pectin lyase-like"/>
    <property type="match status" value="1"/>
</dbReference>
<evidence type="ECO:0000313" key="2">
    <source>
        <dbReference type="Proteomes" id="UP000308917"/>
    </source>
</evidence>
<comment type="caution">
    <text evidence="1">The sequence shown here is derived from an EMBL/GenBank/DDBJ whole genome shotgun (WGS) entry which is preliminary data.</text>
</comment>
<protein>
    <submittedName>
        <fullName evidence="1">Uncharacterized protein</fullName>
    </submittedName>
</protein>
<keyword evidence="2" id="KW-1185">Reference proteome</keyword>
<reference evidence="1 2" key="1">
    <citation type="journal article" date="2015" name="Antonie Van Leeuwenhoek">
        <title>Lampropedia puyangensis sp. nov., isolated from symptomatic bark of Populus ? euramericana canker and emended description of Lampropedia hyalina (Ehrenberg 1832) Lee et al. 2004.</title>
        <authorList>
            <person name="Li Y."/>
            <person name="Wang T."/>
            <person name="Piao C.G."/>
            <person name="Wang L.F."/>
            <person name="Tian G.Z."/>
            <person name="Zhu T.H."/>
            <person name="Guo M.W."/>
        </authorList>
    </citation>
    <scope>NUCLEOTIDE SEQUENCE [LARGE SCALE GENOMIC DNA]</scope>
    <source>
        <strain evidence="1 2">2-bin</strain>
    </source>
</reference>
<organism evidence="1 2">
    <name type="scientific">Lampropedia puyangensis</name>
    <dbReference type="NCBI Taxonomy" id="1330072"/>
    <lineage>
        <taxon>Bacteria</taxon>
        <taxon>Pseudomonadati</taxon>
        <taxon>Pseudomonadota</taxon>
        <taxon>Betaproteobacteria</taxon>
        <taxon>Burkholderiales</taxon>
        <taxon>Comamonadaceae</taxon>
        <taxon>Lampropedia</taxon>
    </lineage>
</organism>
<dbReference type="EMBL" id="STFG01000015">
    <property type="protein sequence ID" value="THT99229.1"/>
    <property type="molecule type" value="Genomic_DNA"/>
</dbReference>
<dbReference type="InterPro" id="IPR011050">
    <property type="entry name" value="Pectin_lyase_fold/virulence"/>
</dbReference>
<sequence length="85" mass="9189">MYVNANTHAGGNDDGSSWDNAYRNLQDALAQAAALRSTAEQPTVEIWVAQGVYKPVVPSNLTNVTDDERNATFELRNGVALYGGF</sequence>
<dbReference type="Proteomes" id="UP000308917">
    <property type="component" value="Unassembled WGS sequence"/>
</dbReference>
<feature type="non-terminal residue" evidence="1">
    <location>
        <position position="85"/>
    </location>
</feature>
<dbReference type="AlphaFoldDB" id="A0A4S8EWE9"/>
<gene>
    <name evidence="1" type="ORF">E9531_12565</name>
</gene>